<dbReference type="SUPFAM" id="SSF48452">
    <property type="entry name" value="TPR-like"/>
    <property type="match status" value="1"/>
</dbReference>
<dbReference type="PANTHER" id="PTHR44858:SF1">
    <property type="entry name" value="UDP-N-ACETYLGLUCOSAMINE--PEPTIDE N-ACETYLGLUCOSAMINYLTRANSFERASE SPINDLY-RELATED"/>
    <property type="match status" value="1"/>
</dbReference>
<dbReference type="InterPro" id="IPR050498">
    <property type="entry name" value="Ycf3"/>
</dbReference>
<keyword evidence="1" id="KW-0677">Repeat</keyword>
<name>A0A8J7P911_9BACT</name>
<dbReference type="InterPro" id="IPR011990">
    <property type="entry name" value="TPR-like_helical_dom_sf"/>
</dbReference>
<evidence type="ECO:0000313" key="4">
    <source>
        <dbReference type="EMBL" id="MBN8661066.1"/>
    </source>
</evidence>
<dbReference type="Pfam" id="PF13432">
    <property type="entry name" value="TPR_16"/>
    <property type="match status" value="1"/>
</dbReference>
<organism evidence="4 5">
    <name type="scientific">Candidatus Obscuribacter phosphatis</name>
    <dbReference type="NCBI Taxonomy" id="1906157"/>
    <lineage>
        <taxon>Bacteria</taxon>
        <taxon>Bacillati</taxon>
        <taxon>Candidatus Melainabacteria</taxon>
        <taxon>Candidatus Obscuribacterales</taxon>
        <taxon>Candidatus Obscuribacteraceae</taxon>
        <taxon>Candidatus Obscuribacter</taxon>
    </lineage>
</organism>
<accession>A0A8J7P911</accession>
<dbReference type="InterPro" id="IPR019734">
    <property type="entry name" value="TPR_rpt"/>
</dbReference>
<comment type="caution">
    <text evidence="4">The sequence shown here is derived from an EMBL/GenBank/DDBJ whole genome shotgun (WGS) entry which is preliminary data.</text>
</comment>
<dbReference type="Proteomes" id="UP000664277">
    <property type="component" value="Unassembled WGS sequence"/>
</dbReference>
<evidence type="ECO:0000256" key="2">
    <source>
        <dbReference type="ARBA" id="ARBA00022803"/>
    </source>
</evidence>
<protein>
    <submittedName>
        <fullName evidence="4">Tetratricopeptide repeat protein</fullName>
    </submittedName>
</protein>
<dbReference type="PROSITE" id="PS50005">
    <property type="entry name" value="TPR"/>
    <property type="match status" value="1"/>
</dbReference>
<dbReference type="EMBL" id="JAFLCK010000016">
    <property type="protein sequence ID" value="MBN8661066.1"/>
    <property type="molecule type" value="Genomic_DNA"/>
</dbReference>
<keyword evidence="2 3" id="KW-0802">TPR repeat</keyword>
<dbReference type="AlphaFoldDB" id="A0A8J7P911"/>
<reference evidence="4" key="1">
    <citation type="submission" date="2021-02" db="EMBL/GenBank/DDBJ databases">
        <title>Genome-Resolved Metagenomics of a Microbial Community Performing Photosynthetic Biological Nutrient Removal.</title>
        <authorList>
            <person name="Mcdaniel E.A."/>
        </authorList>
    </citation>
    <scope>NUCLEOTIDE SEQUENCE</scope>
    <source>
        <strain evidence="4">UWPOB_OBS1</strain>
    </source>
</reference>
<evidence type="ECO:0000256" key="1">
    <source>
        <dbReference type="ARBA" id="ARBA00022737"/>
    </source>
</evidence>
<dbReference type="Gene3D" id="1.25.40.10">
    <property type="entry name" value="Tetratricopeptide repeat domain"/>
    <property type="match status" value="2"/>
</dbReference>
<sequence length="408" mass="46037">MKSELELAELELAELPLDKTQAKQVNNEQAEPRPKQIMQRFEIVLQQAEKRSLGNKEKARAYAGLGECKIRLGQINEGESDLRKASELDPDCALSIHERAYQALTMEDYEDGEFLETLAIKISPQVKYFFNRACARYELGRFQEALQDFDAALAQGEPSKAETRRNLHRYRAQTLEALGRLDEALIAIKKAEKAAWDALQTSPDDLDLYAFYDEGLILARKGDFQALVARMQEIQKRRQDPVFQTLYVYGQNKLARLKSKDSLVSLDADEQIAVREFFAAKLETVLEALESGKASLNPTAGALLLPPDSRERLRLLADIAYFAGQDCYALADCARVSLQEGDYSRAIEELSQAEDLNGSVNNHITARLEYLKAQAYDKLGRKQEAQKAMQTAKDFGYKSPAQINLLNR</sequence>
<dbReference type="PANTHER" id="PTHR44858">
    <property type="entry name" value="TETRATRICOPEPTIDE REPEAT PROTEIN 6"/>
    <property type="match status" value="1"/>
</dbReference>
<evidence type="ECO:0000313" key="5">
    <source>
        <dbReference type="Proteomes" id="UP000664277"/>
    </source>
</evidence>
<dbReference type="SMART" id="SM00028">
    <property type="entry name" value="TPR"/>
    <property type="match status" value="5"/>
</dbReference>
<dbReference type="Pfam" id="PF13181">
    <property type="entry name" value="TPR_8"/>
    <property type="match status" value="2"/>
</dbReference>
<gene>
    <name evidence="4" type="ORF">J0M35_11925</name>
</gene>
<feature type="repeat" description="TPR" evidence="3">
    <location>
        <begin position="59"/>
        <end position="92"/>
    </location>
</feature>
<evidence type="ECO:0000256" key="3">
    <source>
        <dbReference type="PROSITE-ProRule" id="PRU00339"/>
    </source>
</evidence>
<proteinExistence type="predicted"/>